<accession>A0A8T0SQ97</accession>
<keyword evidence="2" id="KW-1185">Reference proteome</keyword>
<name>A0A8T0SQ97_PANVG</name>
<comment type="caution">
    <text evidence="1">The sequence shown here is derived from an EMBL/GenBank/DDBJ whole genome shotgun (WGS) entry which is preliminary data.</text>
</comment>
<reference evidence="1" key="1">
    <citation type="submission" date="2020-05" db="EMBL/GenBank/DDBJ databases">
        <title>WGS assembly of Panicum virgatum.</title>
        <authorList>
            <person name="Lovell J.T."/>
            <person name="Jenkins J."/>
            <person name="Shu S."/>
            <person name="Juenger T.E."/>
            <person name="Schmutz J."/>
        </authorList>
    </citation>
    <scope>NUCLEOTIDE SEQUENCE</scope>
    <source>
        <strain evidence="1">AP13</strain>
    </source>
</reference>
<gene>
    <name evidence="1" type="ORF">PVAP13_5KG380156</name>
</gene>
<dbReference type="EMBL" id="CM029045">
    <property type="protein sequence ID" value="KAG2599295.1"/>
    <property type="molecule type" value="Genomic_DNA"/>
</dbReference>
<evidence type="ECO:0000313" key="2">
    <source>
        <dbReference type="Proteomes" id="UP000823388"/>
    </source>
</evidence>
<dbReference type="Proteomes" id="UP000823388">
    <property type="component" value="Chromosome 5K"/>
</dbReference>
<sequence>MCRSVCLQDCEVIGSSRIDWPTPAASPIPHLPHPYHLPCFSLPRISHSLSLIYPLSLSYLICMRRERRAAADGRGVRRPMGAACGGRDGRRAPRPPFCCGCGRLDLLRPRVLGTSLEQLMPLGRVLN</sequence>
<proteinExistence type="predicted"/>
<protein>
    <submittedName>
        <fullName evidence="1">Uncharacterized protein</fullName>
    </submittedName>
</protein>
<organism evidence="1 2">
    <name type="scientific">Panicum virgatum</name>
    <name type="common">Blackwell switchgrass</name>
    <dbReference type="NCBI Taxonomy" id="38727"/>
    <lineage>
        <taxon>Eukaryota</taxon>
        <taxon>Viridiplantae</taxon>
        <taxon>Streptophyta</taxon>
        <taxon>Embryophyta</taxon>
        <taxon>Tracheophyta</taxon>
        <taxon>Spermatophyta</taxon>
        <taxon>Magnoliopsida</taxon>
        <taxon>Liliopsida</taxon>
        <taxon>Poales</taxon>
        <taxon>Poaceae</taxon>
        <taxon>PACMAD clade</taxon>
        <taxon>Panicoideae</taxon>
        <taxon>Panicodae</taxon>
        <taxon>Paniceae</taxon>
        <taxon>Panicinae</taxon>
        <taxon>Panicum</taxon>
        <taxon>Panicum sect. Hiantes</taxon>
    </lineage>
</organism>
<dbReference type="AlphaFoldDB" id="A0A8T0SQ97"/>
<evidence type="ECO:0000313" key="1">
    <source>
        <dbReference type="EMBL" id="KAG2599295.1"/>
    </source>
</evidence>